<organism evidence="2 3">
    <name type="scientific">Taibaiella lutea</name>
    <dbReference type="NCBI Taxonomy" id="2608001"/>
    <lineage>
        <taxon>Bacteria</taxon>
        <taxon>Pseudomonadati</taxon>
        <taxon>Bacteroidota</taxon>
        <taxon>Chitinophagia</taxon>
        <taxon>Chitinophagales</taxon>
        <taxon>Chitinophagaceae</taxon>
        <taxon>Taibaiella</taxon>
    </lineage>
</organism>
<accession>A0A5M6CJ60</accession>
<evidence type="ECO:0000313" key="3">
    <source>
        <dbReference type="Proteomes" id="UP000323632"/>
    </source>
</evidence>
<evidence type="ECO:0000256" key="1">
    <source>
        <dbReference type="SAM" id="SignalP"/>
    </source>
</evidence>
<feature type="signal peptide" evidence="1">
    <location>
        <begin position="1"/>
        <end position="21"/>
    </location>
</feature>
<reference evidence="2 3" key="1">
    <citation type="submission" date="2019-09" db="EMBL/GenBank/DDBJ databases">
        <title>Genome sequence and assembly of Taibaiella sp.</title>
        <authorList>
            <person name="Chhetri G."/>
        </authorList>
    </citation>
    <scope>NUCLEOTIDE SEQUENCE [LARGE SCALE GENOMIC DNA]</scope>
    <source>
        <strain evidence="2 3">KVB11</strain>
    </source>
</reference>
<keyword evidence="3" id="KW-1185">Reference proteome</keyword>
<evidence type="ECO:0000313" key="2">
    <source>
        <dbReference type="EMBL" id="KAA5535067.1"/>
    </source>
</evidence>
<feature type="chain" id="PRO_5024466825" evidence="1">
    <location>
        <begin position="22"/>
        <end position="170"/>
    </location>
</feature>
<protein>
    <submittedName>
        <fullName evidence="2">Uncharacterized protein</fullName>
    </submittedName>
</protein>
<dbReference type="RefSeq" id="WP_150032746.1">
    <property type="nucleotide sequence ID" value="NZ_VWSH01000002.1"/>
</dbReference>
<sequence length="170" mass="19325">MKITRLLLIGAFALATTTVHAQEFECPKNYTLVAAEDYTKYEKDIIAAANWLKATPLDEQAQKRAEVSKFVMQWINGSPTVNVEITPAIMDFEKKNPGMLTIYMASSARFVLENKYSKDKRAKYKTALIDLMTVYKSGKGIKKDKNMEELIKSIESGKMDEWLKENLATE</sequence>
<gene>
    <name evidence="2" type="ORF">F0919_10750</name>
</gene>
<dbReference type="Proteomes" id="UP000323632">
    <property type="component" value="Unassembled WGS sequence"/>
</dbReference>
<dbReference type="EMBL" id="VWSH01000002">
    <property type="protein sequence ID" value="KAA5535067.1"/>
    <property type="molecule type" value="Genomic_DNA"/>
</dbReference>
<name>A0A5M6CJ60_9BACT</name>
<dbReference type="AlphaFoldDB" id="A0A5M6CJ60"/>
<proteinExistence type="predicted"/>
<comment type="caution">
    <text evidence="2">The sequence shown here is derived from an EMBL/GenBank/DDBJ whole genome shotgun (WGS) entry which is preliminary data.</text>
</comment>
<keyword evidence="1" id="KW-0732">Signal</keyword>